<dbReference type="GO" id="GO:0042597">
    <property type="term" value="C:periplasmic space"/>
    <property type="evidence" value="ECO:0007669"/>
    <property type="project" value="UniProtKB-SubCell"/>
</dbReference>
<proteinExistence type="inferred from homology"/>
<feature type="signal peptide" evidence="5">
    <location>
        <begin position="1"/>
        <end position="26"/>
    </location>
</feature>
<evidence type="ECO:0000256" key="5">
    <source>
        <dbReference type="SAM" id="SignalP"/>
    </source>
</evidence>
<dbReference type="Proteomes" id="UP000494115">
    <property type="component" value="Unassembled WGS sequence"/>
</dbReference>
<evidence type="ECO:0000256" key="4">
    <source>
        <dbReference type="ARBA" id="ARBA00022729"/>
    </source>
</evidence>
<feature type="chain" id="PRO_5028848095" evidence="5">
    <location>
        <begin position="27"/>
        <end position="424"/>
    </location>
</feature>
<dbReference type="AlphaFoldDB" id="A0A6S7BJ09"/>
<sequence>MTLRKIATLGLGVLLGTLLHAGAGFAATVTISCSATGHDLAMCTQGAEAWAKQTGNQVKVVSMPSTGQLALYQQLLSAGSSDIDVLQIDVVWPGILAQDLIDLSKYAGNKTAGDFPVYVKNATIGGRLVAMPWFADAGVMFYRKDLLEKYGVKVPDTWEALTAAAKKIQDAERAAGHAKMWGFVWQGRNYEGLTCDALEWVQSHNGGSIVDASGKVTIDNPGTVTALKMARGWVGTISPEGVLNYSEEEARGVFQSGDAVFMRNWPYAWSLANSNDSPVKGKVAIAVLPKGGEGGRHAAVLGGWQLAVSKYSKNADAAASLVMYLTSPAEQKRRAIEGGYASTIEALYKEQDVRDAIGPFADSLYDNLVNAVARPSAATKTRYNQVSTEFSGAVYAVLSGSTDAAVSVKNLDAKLRGLSRGGKW</sequence>
<accession>A0A6S7BJ09</accession>
<evidence type="ECO:0000313" key="7">
    <source>
        <dbReference type="Proteomes" id="UP000494115"/>
    </source>
</evidence>
<dbReference type="SUPFAM" id="SSF53850">
    <property type="entry name" value="Periplasmic binding protein-like II"/>
    <property type="match status" value="1"/>
</dbReference>
<gene>
    <name evidence="6" type="ORF">LMG28138_03435</name>
</gene>
<dbReference type="InterPro" id="IPR050490">
    <property type="entry name" value="Bact_solute-bd_prot1"/>
</dbReference>
<dbReference type="CDD" id="cd14750">
    <property type="entry name" value="PBP2_TMBP"/>
    <property type="match status" value="1"/>
</dbReference>
<evidence type="ECO:0000256" key="3">
    <source>
        <dbReference type="ARBA" id="ARBA00022448"/>
    </source>
</evidence>
<dbReference type="EMBL" id="CADIKM010000016">
    <property type="protein sequence ID" value="CAB3792846.1"/>
    <property type="molecule type" value="Genomic_DNA"/>
</dbReference>
<dbReference type="PROSITE" id="PS51257">
    <property type="entry name" value="PROKAR_LIPOPROTEIN"/>
    <property type="match status" value="1"/>
</dbReference>
<comment type="subcellular location">
    <subcellularLocation>
        <location evidence="1">Periplasm</location>
    </subcellularLocation>
</comment>
<protein>
    <submittedName>
        <fullName evidence="6">Putative ABC transporter-binding protein</fullName>
    </submittedName>
</protein>
<dbReference type="Pfam" id="PF01547">
    <property type="entry name" value="SBP_bac_1"/>
    <property type="match status" value="1"/>
</dbReference>
<organism evidence="6 7">
    <name type="scientific">Pararobbsia alpina</name>
    <dbReference type="NCBI Taxonomy" id="621374"/>
    <lineage>
        <taxon>Bacteria</taxon>
        <taxon>Pseudomonadati</taxon>
        <taxon>Pseudomonadota</taxon>
        <taxon>Betaproteobacteria</taxon>
        <taxon>Burkholderiales</taxon>
        <taxon>Burkholderiaceae</taxon>
        <taxon>Pararobbsia</taxon>
    </lineage>
</organism>
<dbReference type="PANTHER" id="PTHR43649">
    <property type="entry name" value="ARABINOSE-BINDING PROTEIN-RELATED"/>
    <property type="match status" value="1"/>
</dbReference>
<keyword evidence="3" id="KW-0813">Transport</keyword>
<evidence type="ECO:0000256" key="2">
    <source>
        <dbReference type="ARBA" id="ARBA00008520"/>
    </source>
</evidence>
<evidence type="ECO:0000256" key="1">
    <source>
        <dbReference type="ARBA" id="ARBA00004418"/>
    </source>
</evidence>
<keyword evidence="4 5" id="KW-0732">Signal</keyword>
<comment type="similarity">
    <text evidence="2">Belongs to the bacterial solute-binding protein 1 family.</text>
</comment>
<name>A0A6S7BJ09_9BURK</name>
<dbReference type="Gene3D" id="3.40.190.10">
    <property type="entry name" value="Periplasmic binding protein-like II"/>
    <property type="match status" value="2"/>
</dbReference>
<keyword evidence="7" id="KW-1185">Reference proteome</keyword>
<dbReference type="RefSeq" id="WP_175105951.1">
    <property type="nucleotide sequence ID" value="NZ_CADIKM010000016.1"/>
</dbReference>
<evidence type="ECO:0000313" key="6">
    <source>
        <dbReference type="EMBL" id="CAB3792846.1"/>
    </source>
</evidence>
<dbReference type="PANTHER" id="PTHR43649:SF34">
    <property type="entry name" value="ABC TRANSPORTER PERIPLASMIC-BINDING PROTEIN YCJN-RELATED"/>
    <property type="match status" value="1"/>
</dbReference>
<dbReference type="InterPro" id="IPR006059">
    <property type="entry name" value="SBP"/>
</dbReference>
<reference evidence="6 7" key="1">
    <citation type="submission" date="2020-04" db="EMBL/GenBank/DDBJ databases">
        <authorList>
            <person name="De Canck E."/>
        </authorList>
    </citation>
    <scope>NUCLEOTIDE SEQUENCE [LARGE SCALE GENOMIC DNA]</scope>
    <source>
        <strain evidence="6 7">LMG 28138</strain>
    </source>
</reference>